<keyword evidence="4" id="KW-0804">Transcription</keyword>
<dbReference type="GO" id="GO:0043565">
    <property type="term" value="F:sequence-specific DNA binding"/>
    <property type="evidence" value="ECO:0007669"/>
    <property type="project" value="TreeGrafter"/>
</dbReference>
<dbReference type="Proteomes" id="UP000184226">
    <property type="component" value="Unassembled WGS sequence"/>
</dbReference>
<evidence type="ECO:0000256" key="1">
    <source>
        <dbReference type="ARBA" id="ARBA00009437"/>
    </source>
</evidence>
<dbReference type="SUPFAM" id="SSF53850">
    <property type="entry name" value="Periplasmic binding protein-like II"/>
    <property type="match status" value="1"/>
</dbReference>
<dbReference type="InterPro" id="IPR036388">
    <property type="entry name" value="WH-like_DNA-bd_sf"/>
</dbReference>
<name>A0A1M5UTE4_9BURK</name>
<comment type="similarity">
    <text evidence="1">Belongs to the LysR transcriptional regulatory family.</text>
</comment>
<organism evidence="6 7">
    <name type="scientific">Pollutimonas bauzanensis</name>
    <dbReference type="NCBI Taxonomy" id="658167"/>
    <lineage>
        <taxon>Bacteria</taxon>
        <taxon>Pseudomonadati</taxon>
        <taxon>Pseudomonadota</taxon>
        <taxon>Betaproteobacteria</taxon>
        <taxon>Burkholderiales</taxon>
        <taxon>Alcaligenaceae</taxon>
        <taxon>Pollutimonas</taxon>
    </lineage>
</organism>
<dbReference type="InterPro" id="IPR005119">
    <property type="entry name" value="LysR_subst-bd"/>
</dbReference>
<keyword evidence="7" id="KW-1185">Reference proteome</keyword>
<dbReference type="RefSeq" id="WP_073103088.1">
    <property type="nucleotide sequence ID" value="NZ_FQXE01000004.1"/>
</dbReference>
<reference evidence="6 7" key="1">
    <citation type="submission" date="2016-11" db="EMBL/GenBank/DDBJ databases">
        <authorList>
            <person name="Jaros S."/>
            <person name="Januszkiewicz K."/>
            <person name="Wedrychowicz H."/>
        </authorList>
    </citation>
    <scope>NUCLEOTIDE SEQUENCE [LARGE SCALE GENOMIC DNA]</scope>
    <source>
        <strain evidence="6 7">CGMCC 1.10190</strain>
    </source>
</reference>
<keyword evidence="3 6" id="KW-0238">DNA-binding</keyword>
<evidence type="ECO:0000256" key="2">
    <source>
        <dbReference type="ARBA" id="ARBA00023015"/>
    </source>
</evidence>
<evidence type="ECO:0000256" key="4">
    <source>
        <dbReference type="ARBA" id="ARBA00023163"/>
    </source>
</evidence>
<dbReference type="Gene3D" id="3.40.190.10">
    <property type="entry name" value="Periplasmic binding protein-like II"/>
    <property type="match status" value="2"/>
</dbReference>
<dbReference type="Pfam" id="PF03466">
    <property type="entry name" value="LysR_substrate"/>
    <property type="match status" value="1"/>
</dbReference>
<protein>
    <submittedName>
        <fullName evidence="6">DNA-binding transcriptional regulator, LysR family</fullName>
    </submittedName>
</protein>
<evidence type="ECO:0000313" key="7">
    <source>
        <dbReference type="Proteomes" id="UP000184226"/>
    </source>
</evidence>
<dbReference type="GO" id="GO:0006351">
    <property type="term" value="P:DNA-templated transcription"/>
    <property type="evidence" value="ECO:0007669"/>
    <property type="project" value="TreeGrafter"/>
</dbReference>
<sequence>MRRKIPSTNTLTIFEAAARHGSFARAASELCLTESAVSRQITSLENYLDIKLFARVKKQVVLNDAGQAYIKNIAKSLADIEAHTLALMANKGDGGVLELAVIPTFANRWLLPRLQDFRRKHPNIMLNLSEKPQPFMFRDTIFDAALHFDHPAWTGVVKVDLFEERLVPVISPNYFDVAQLTSPQALLNMPLLHKSSRPNAWQHWFELAGYADGISAPGMHFDMYGMVIEAARAGLGAGLVPRFYVNNEIHRHDLMVPFDLELRHEKRYCLVYPEYKQDSPVVQAFRDWIVVIEKEFTGGKPAPALRLQYA</sequence>
<feature type="domain" description="HTH lysR-type" evidence="5">
    <location>
        <begin position="6"/>
        <end position="63"/>
    </location>
</feature>
<dbReference type="Pfam" id="PF00126">
    <property type="entry name" value="HTH_1"/>
    <property type="match status" value="1"/>
</dbReference>
<dbReference type="InterPro" id="IPR036390">
    <property type="entry name" value="WH_DNA-bd_sf"/>
</dbReference>
<gene>
    <name evidence="6" type="ORF">SAMN04488135_104108</name>
</gene>
<accession>A0A1M5UTE4</accession>
<dbReference type="STRING" id="658167.SAMN04488135_104108"/>
<dbReference type="PROSITE" id="PS50931">
    <property type="entry name" value="HTH_LYSR"/>
    <property type="match status" value="1"/>
</dbReference>
<evidence type="ECO:0000256" key="3">
    <source>
        <dbReference type="ARBA" id="ARBA00023125"/>
    </source>
</evidence>
<evidence type="ECO:0000259" key="5">
    <source>
        <dbReference type="PROSITE" id="PS50931"/>
    </source>
</evidence>
<dbReference type="Gene3D" id="1.10.10.10">
    <property type="entry name" value="Winged helix-like DNA-binding domain superfamily/Winged helix DNA-binding domain"/>
    <property type="match status" value="1"/>
</dbReference>
<dbReference type="CDD" id="cd08481">
    <property type="entry name" value="PBP2_GcdR_like"/>
    <property type="match status" value="1"/>
</dbReference>
<dbReference type="SUPFAM" id="SSF46785">
    <property type="entry name" value="Winged helix' DNA-binding domain"/>
    <property type="match status" value="1"/>
</dbReference>
<evidence type="ECO:0000313" key="6">
    <source>
        <dbReference type="EMBL" id="SHH66259.1"/>
    </source>
</evidence>
<proteinExistence type="inferred from homology"/>
<dbReference type="FunFam" id="1.10.10.10:FF:000001">
    <property type="entry name" value="LysR family transcriptional regulator"/>
    <property type="match status" value="1"/>
</dbReference>
<dbReference type="EMBL" id="FQXE01000004">
    <property type="protein sequence ID" value="SHH66259.1"/>
    <property type="molecule type" value="Genomic_DNA"/>
</dbReference>
<dbReference type="GO" id="GO:0003700">
    <property type="term" value="F:DNA-binding transcription factor activity"/>
    <property type="evidence" value="ECO:0007669"/>
    <property type="project" value="InterPro"/>
</dbReference>
<dbReference type="AlphaFoldDB" id="A0A1M5UTE4"/>
<dbReference type="InterPro" id="IPR000847">
    <property type="entry name" value="LysR_HTH_N"/>
</dbReference>
<dbReference type="PANTHER" id="PTHR30537">
    <property type="entry name" value="HTH-TYPE TRANSCRIPTIONAL REGULATOR"/>
    <property type="match status" value="1"/>
</dbReference>
<dbReference type="PRINTS" id="PR00039">
    <property type="entry name" value="HTHLYSR"/>
</dbReference>
<dbReference type="OrthoDB" id="9178397at2"/>
<dbReference type="InterPro" id="IPR058163">
    <property type="entry name" value="LysR-type_TF_proteobact-type"/>
</dbReference>
<keyword evidence="2" id="KW-0805">Transcription regulation</keyword>
<dbReference type="PANTHER" id="PTHR30537:SF26">
    <property type="entry name" value="GLYCINE CLEAVAGE SYSTEM TRANSCRIPTIONAL ACTIVATOR"/>
    <property type="match status" value="1"/>
</dbReference>